<comment type="subcellular location">
    <subcellularLocation>
        <location evidence="1">Membrane</location>
        <topology evidence="1">Multi-pass membrane protein</topology>
    </subcellularLocation>
</comment>
<feature type="domain" description="P-type ATPase A" evidence="13">
    <location>
        <begin position="101"/>
        <end position="204"/>
    </location>
</feature>
<evidence type="ECO:0000256" key="12">
    <source>
        <dbReference type="SAM" id="Phobius"/>
    </source>
</evidence>
<keyword evidence="5" id="KW-0547">Nucleotide-binding</keyword>
<reference evidence="14" key="1">
    <citation type="submission" date="2023-10" db="EMBL/GenBank/DDBJ databases">
        <authorList>
            <person name="Chen Y."/>
            <person name="Shah S."/>
            <person name="Dougan E. K."/>
            <person name="Thang M."/>
            <person name="Chan C."/>
        </authorList>
    </citation>
    <scope>NUCLEOTIDE SEQUENCE [LARGE SCALE GENOMIC DNA]</scope>
</reference>
<evidence type="ECO:0000256" key="11">
    <source>
        <dbReference type="SAM" id="MobiDB-lite"/>
    </source>
</evidence>
<keyword evidence="4" id="KW-0479">Metal-binding</keyword>
<dbReference type="InterPro" id="IPR008250">
    <property type="entry name" value="ATPase_P-typ_transduc_dom_A_sf"/>
</dbReference>
<comment type="similarity">
    <text evidence="2">Belongs to the cation transport ATPase (P-type) (TC 3.A.3) family. Type IB subfamily.</text>
</comment>
<dbReference type="Proteomes" id="UP001189429">
    <property type="component" value="Unassembled WGS sequence"/>
</dbReference>
<dbReference type="InterPro" id="IPR023299">
    <property type="entry name" value="ATPase_P-typ_cyto_dom_N"/>
</dbReference>
<sequence length="729" mass="75841">MATVVCLFAVSVLPWALRPFRVLGPLAVFVTLGVPAAVESLGAAARLDVHFLMTLAAFASVLIGHAHEGALLLLLFALSEVMEERLSLGAQASLDALARLSPERAHLLTGPASLDAETTDVAASELRAGDRVLVRAGEVVPVDGEVLEGFSQVGLDHLTGEPLPQPIARGDPVLSGAKNIDGALVLEVRRPAAESTVQRIARLTAAAKASRPGLVPRLYVPILCAHRFSSVTLLDAVAERWSRSVVVSTLALAAFPPLLWGAPLVPSLYRALVWLITASPCALVLATPLVYPLAPYVSGLSAAASHGILLKGGRTLDALATVSGFAFDKTGTITTGAPELQRVELLGGGEGRGIIFLRFTLLRHSLSKDRGCDGLPRSSSPSWWPANEGEDQASNRRGLALAAALGRLSVHPVSKALVAAAPAPSPGVPAAAVEGFRLVAGSGVSGTVTVPGEGSAEAALGRPEFVAQHLERALGAGQLASTVRDAAANPRHGRVVTALAALPADGGGAVQAWLFHMSDRIKESAPKMLAEAGKGGSLYMLTGDRRANALRVAGQLAEAGVSFEEIHADLRPEDKLARVRELDARLRGAAAEADGPWSRCLRWLGVTAGGLAMVGDGVNDAPALAAATVGISLTSQADGAMPTNAVEGSDVLVLHRARDPAGDADLQRVEWVLATARKVRDNFAAASSRCAPTDVPADGRCCPQNLARRLDRSPTVPASRALSFLWRRR</sequence>
<proteinExistence type="inferred from homology"/>
<evidence type="ECO:0000256" key="10">
    <source>
        <dbReference type="ARBA" id="ARBA00023136"/>
    </source>
</evidence>
<dbReference type="SUPFAM" id="SSF56784">
    <property type="entry name" value="HAD-like"/>
    <property type="match status" value="1"/>
</dbReference>
<dbReference type="Gene3D" id="3.40.50.1000">
    <property type="entry name" value="HAD superfamily/HAD-like"/>
    <property type="match status" value="1"/>
</dbReference>
<dbReference type="EMBL" id="CAUYUJ010012336">
    <property type="protein sequence ID" value="CAK0833777.1"/>
    <property type="molecule type" value="Genomic_DNA"/>
</dbReference>
<dbReference type="Pfam" id="PF00122">
    <property type="entry name" value="E1-E2_ATPase"/>
    <property type="match status" value="1"/>
</dbReference>
<organism evidence="14 15">
    <name type="scientific">Prorocentrum cordatum</name>
    <dbReference type="NCBI Taxonomy" id="2364126"/>
    <lineage>
        <taxon>Eukaryota</taxon>
        <taxon>Sar</taxon>
        <taxon>Alveolata</taxon>
        <taxon>Dinophyceae</taxon>
        <taxon>Prorocentrales</taxon>
        <taxon>Prorocentraceae</taxon>
        <taxon>Prorocentrum</taxon>
    </lineage>
</organism>
<keyword evidence="15" id="KW-1185">Reference proteome</keyword>
<evidence type="ECO:0000259" key="13">
    <source>
        <dbReference type="Pfam" id="PF00122"/>
    </source>
</evidence>
<keyword evidence="9 12" id="KW-1133">Transmembrane helix</keyword>
<evidence type="ECO:0000256" key="8">
    <source>
        <dbReference type="ARBA" id="ARBA00022967"/>
    </source>
</evidence>
<keyword evidence="7" id="KW-0460">Magnesium</keyword>
<dbReference type="PANTHER" id="PTHR43079">
    <property type="entry name" value="PROBABLE CADMIUM/ZINC-TRANSPORTING ATPASE HMA1"/>
    <property type="match status" value="1"/>
</dbReference>
<keyword evidence="3 12" id="KW-0812">Transmembrane</keyword>
<dbReference type="PANTHER" id="PTHR43079:SF1">
    <property type="entry name" value="CADMIUM_ZINC-TRANSPORTING ATPASE HMA1, CHLOROPLASTIC-RELATED"/>
    <property type="match status" value="1"/>
</dbReference>
<evidence type="ECO:0000313" key="14">
    <source>
        <dbReference type="EMBL" id="CAK0833777.1"/>
    </source>
</evidence>
<evidence type="ECO:0000256" key="1">
    <source>
        <dbReference type="ARBA" id="ARBA00004141"/>
    </source>
</evidence>
<dbReference type="InterPro" id="IPR036412">
    <property type="entry name" value="HAD-like_sf"/>
</dbReference>
<dbReference type="Gene3D" id="2.70.150.10">
    <property type="entry name" value="Calcium-transporting ATPase, cytoplasmic transduction domain A"/>
    <property type="match status" value="1"/>
</dbReference>
<dbReference type="InterPro" id="IPR059000">
    <property type="entry name" value="ATPase_P-type_domA"/>
</dbReference>
<keyword evidence="6" id="KW-0067">ATP-binding</keyword>
<evidence type="ECO:0000256" key="3">
    <source>
        <dbReference type="ARBA" id="ARBA00022692"/>
    </source>
</evidence>
<evidence type="ECO:0000256" key="6">
    <source>
        <dbReference type="ARBA" id="ARBA00022840"/>
    </source>
</evidence>
<dbReference type="Gene3D" id="3.40.1110.10">
    <property type="entry name" value="Calcium-transporting ATPase, cytoplasmic domain N"/>
    <property type="match status" value="1"/>
</dbReference>
<feature type="region of interest" description="Disordered" evidence="11">
    <location>
        <begin position="370"/>
        <end position="391"/>
    </location>
</feature>
<comment type="caution">
    <text evidence="14">The sequence shown here is derived from an EMBL/GenBank/DDBJ whole genome shotgun (WGS) entry which is preliminary data.</text>
</comment>
<evidence type="ECO:0000256" key="5">
    <source>
        <dbReference type="ARBA" id="ARBA00022741"/>
    </source>
</evidence>
<gene>
    <name evidence="14" type="ORF">PCOR1329_LOCUS31370</name>
</gene>
<dbReference type="SUPFAM" id="SSF81660">
    <property type="entry name" value="Metal cation-transporting ATPase, ATP-binding domain N"/>
    <property type="match status" value="1"/>
</dbReference>
<accession>A0ABN9SPH2</accession>
<evidence type="ECO:0000256" key="4">
    <source>
        <dbReference type="ARBA" id="ARBA00022723"/>
    </source>
</evidence>
<keyword evidence="10 12" id="KW-0472">Membrane</keyword>
<dbReference type="InterPro" id="IPR023214">
    <property type="entry name" value="HAD_sf"/>
</dbReference>
<protein>
    <recommendedName>
        <fullName evidence="13">P-type ATPase A domain-containing protein</fullName>
    </recommendedName>
</protein>
<evidence type="ECO:0000256" key="2">
    <source>
        <dbReference type="ARBA" id="ARBA00006024"/>
    </source>
</evidence>
<dbReference type="PROSITE" id="PS00154">
    <property type="entry name" value="ATPASE_E1_E2"/>
    <property type="match status" value="1"/>
</dbReference>
<dbReference type="Pfam" id="PF00702">
    <property type="entry name" value="Hydrolase"/>
    <property type="match status" value="1"/>
</dbReference>
<dbReference type="InterPro" id="IPR018303">
    <property type="entry name" value="ATPase_P-typ_P_site"/>
</dbReference>
<dbReference type="SUPFAM" id="SSF81653">
    <property type="entry name" value="Calcium ATPase, transduction domain A"/>
    <property type="match status" value="1"/>
</dbReference>
<dbReference type="PRINTS" id="PR00119">
    <property type="entry name" value="CATATPASE"/>
</dbReference>
<evidence type="ECO:0000256" key="7">
    <source>
        <dbReference type="ARBA" id="ARBA00022842"/>
    </source>
</evidence>
<evidence type="ECO:0000256" key="9">
    <source>
        <dbReference type="ARBA" id="ARBA00022989"/>
    </source>
</evidence>
<dbReference type="InterPro" id="IPR051949">
    <property type="entry name" value="Cation_Transport_ATPase"/>
</dbReference>
<evidence type="ECO:0000313" key="15">
    <source>
        <dbReference type="Proteomes" id="UP001189429"/>
    </source>
</evidence>
<feature type="transmembrane region" description="Helical" evidence="12">
    <location>
        <begin position="49"/>
        <end position="78"/>
    </location>
</feature>
<keyword evidence="8" id="KW-1278">Translocase</keyword>
<name>A0ABN9SPH2_9DINO</name>